<dbReference type="Gene3D" id="3.40.920.10">
    <property type="entry name" value="Pyruvate-ferredoxin oxidoreductase, PFOR, domain III"/>
    <property type="match status" value="1"/>
</dbReference>
<dbReference type="Pfam" id="PF01558">
    <property type="entry name" value="POR"/>
    <property type="match status" value="1"/>
</dbReference>
<dbReference type="Proteomes" id="UP000002593">
    <property type="component" value="Chromosome"/>
</dbReference>
<dbReference type="GeneID" id="4782223"/>
<feature type="domain" description="Pyruvate/ketoisovalerate oxidoreductase catalytic" evidence="2">
    <location>
        <begin position="16"/>
        <end position="193"/>
    </location>
</feature>
<organism evidence="3 4">
    <name type="scientific">Hyperthermus butylicus (strain DSM 5456 / JCM 9403 / PLM1-5)</name>
    <dbReference type="NCBI Taxonomy" id="415426"/>
    <lineage>
        <taxon>Archaea</taxon>
        <taxon>Thermoproteota</taxon>
        <taxon>Thermoprotei</taxon>
        <taxon>Desulfurococcales</taxon>
        <taxon>Pyrodictiaceae</taxon>
        <taxon>Hyperthermus</taxon>
    </lineage>
</organism>
<dbReference type="InterPro" id="IPR052198">
    <property type="entry name" value="IorB_Oxidoreductase"/>
</dbReference>
<dbReference type="EnsemblBacteria" id="ABM81441">
    <property type="protein sequence ID" value="ABM81441"/>
    <property type="gene ID" value="Hbut_1626"/>
</dbReference>
<name>A2BN80_HYPBU</name>
<evidence type="ECO:0000256" key="1">
    <source>
        <dbReference type="ARBA" id="ARBA00023002"/>
    </source>
</evidence>
<dbReference type="PANTHER" id="PTHR43854">
    <property type="entry name" value="INDOLEPYRUVATE OXIDOREDUCTASE SUBUNIT IORB"/>
    <property type="match status" value="1"/>
</dbReference>
<evidence type="ECO:0000259" key="2">
    <source>
        <dbReference type="Pfam" id="PF01558"/>
    </source>
</evidence>
<dbReference type="OrthoDB" id="53326at2157"/>
<dbReference type="SUPFAM" id="SSF53323">
    <property type="entry name" value="Pyruvate-ferredoxin oxidoreductase, PFOR, domain III"/>
    <property type="match status" value="1"/>
</dbReference>
<dbReference type="RefSeq" id="WP_011822759.1">
    <property type="nucleotide sequence ID" value="NC_008818.1"/>
</dbReference>
<keyword evidence="4" id="KW-1185">Reference proteome</keyword>
<dbReference type="PANTHER" id="PTHR43854:SF1">
    <property type="entry name" value="INDOLEPYRUVATE OXIDOREDUCTASE SUBUNIT IORB"/>
    <property type="match status" value="1"/>
</dbReference>
<gene>
    <name evidence="3" type="ordered locus">Hbut_1626</name>
</gene>
<evidence type="ECO:0000313" key="4">
    <source>
        <dbReference type="Proteomes" id="UP000002593"/>
    </source>
</evidence>
<protein>
    <submittedName>
        <fullName evidence="3">Indolepyruvate oxidoreductase</fullName>
    </submittedName>
</protein>
<proteinExistence type="predicted"/>
<dbReference type="InterPro" id="IPR019752">
    <property type="entry name" value="Pyrv/ketoisovalerate_OxRed_cat"/>
</dbReference>
<dbReference type="eggNOG" id="arCOG01602">
    <property type="taxonomic scope" value="Archaea"/>
</dbReference>
<sequence length="199" mass="21148">MNQAPKTLNIVIVGVGGQGLLTLSTIIANAALSRGLPALVSETHGLSQRGGTVIVHVRLGEADAPLIPEGAGDVLLSMELIEAIRYLPYLSRNGVAVVNDYMIPPPLPKVEVPTRDEILDELRERSRKLIVVPATEIALKLGDVRVANMALLGAALEAGVFQGTIGFDDIEKAIRRAFPRAAEINIRALHEGAKAAKTL</sequence>
<evidence type="ECO:0000313" key="3">
    <source>
        <dbReference type="EMBL" id="ABM81441.1"/>
    </source>
</evidence>
<reference evidence="3 4" key="1">
    <citation type="journal article" date="2007" name="Archaea">
        <title>The genome of Hyperthermus butylicus: a sulfur-reducing, peptide fermenting, neutrophilic Crenarchaeote growing up to 108 degrees C.</title>
        <authorList>
            <person name="Brugger K."/>
            <person name="Chen L."/>
            <person name="Stark M."/>
            <person name="Zibat A."/>
            <person name="Redder P."/>
            <person name="Ruepp A."/>
            <person name="Awayez M."/>
            <person name="She Q."/>
            <person name="Garrett R.A."/>
            <person name="Klenk H.P."/>
        </authorList>
    </citation>
    <scope>NUCLEOTIDE SEQUENCE [LARGE SCALE GENOMIC DNA]</scope>
    <source>
        <strain evidence="4">DSM 5456 / JCM 9403 / PLM1-5</strain>
    </source>
</reference>
<dbReference type="InterPro" id="IPR002869">
    <property type="entry name" value="Pyrv_flavodox_OxRed_cen"/>
</dbReference>
<dbReference type="HOGENOM" id="CLU_087284_1_0_2"/>
<accession>A2BN80</accession>
<dbReference type="KEGG" id="hbu:Hbut_1626"/>
<dbReference type="EMBL" id="CP000493">
    <property type="protein sequence ID" value="ABM81441.1"/>
    <property type="molecule type" value="Genomic_DNA"/>
</dbReference>
<dbReference type="GO" id="GO:0016903">
    <property type="term" value="F:oxidoreductase activity, acting on the aldehyde or oxo group of donors"/>
    <property type="evidence" value="ECO:0007669"/>
    <property type="project" value="InterPro"/>
</dbReference>
<dbReference type="AlphaFoldDB" id="A2BN80"/>
<keyword evidence="1" id="KW-0560">Oxidoreductase</keyword>
<dbReference type="STRING" id="415426.Hbut_1626"/>